<dbReference type="GO" id="GO:0009252">
    <property type="term" value="P:peptidoglycan biosynthetic process"/>
    <property type="evidence" value="ECO:0007669"/>
    <property type="project" value="UniProtKB-UniRule"/>
</dbReference>
<dbReference type="GO" id="GO:0008764">
    <property type="term" value="F:UDP-N-acetylmuramoylalanine-D-glutamate ligase activity"/>
    <property type="evidence" value="ECO:0007669"/>
    <property type="project" value="UniProtKB-UniRule"/>
</dbReference>
<comment type="function">
    <text evidence="7 8">Cell wall formation. Catalyzes the addition of glutamate to the nucleotide precursor UDP-N-acetylmuramoyl-L-alanine (UMA).</text>
</comment>
<dbReference type="Proteomes" id="UP000298325">
    <property type="component" value="Unassembled WGS sequence"/>
</dbReference>
<comment type="similarity">
    <text evidence="7">Belongs to the MurCDEF family.</text>
</comment>
<keyword evidence="3 7" id="KW-0963">Cytoplasm</keyword>
<dbReference type="EC" id="6.3.2.9" evidence="7 8"/>
<name>A0A4Z1BUB2_9GAMM</name>
<evidence type="ECO:0000259" key="10">
    <source>
        <dbReference type="Pfam" id="PF08245"/>
    </source>
</evidence>
<comment type="subcellular location">
    <subcellularLocation>
        <location evidence="1 7 8">Cytoplasm</location>
    </subcellularLocation>
</comment>
<dbReference type="GO" id="GO:0005737">
    <property type="term" value="C:cytoplasm"/>
    <property type="evidence" value="ECO:0007669"/>
    <property type="project" value="UniProtKB-SubCell"/>
</dbReference>
<organism evidence="11 12">
    <name type="scientific">Marinobacter confluentis</name>
    <dbReference type="NCBI Taxonomy" id="1697557"/>
    <lineage>
        <taxon>Bacteria</taxon>
        <taxon>Pseudomonadati</taxon>
        <taxon>Pseudomonadota</taxon>
        <taxon>Gammaproteobacteria</taxon>
        <taxon>Pseudomonadales</taxon>
        <taxon>Marinobacteraceae</taxon>
        <taxon>Marinobacter</taxon>
    </lineage>
</organism>
<dbReference type="Pfam" id="PF08245">
    <property type="entry name" value="Mur_ligase_M"/>
    <property type="match status" value="1"/>
</dbReference>
<protein>
    <recommendedName>
        <fullName evidence="7 8">UDP-N-acetylmuramoylalanine--D-glutamate ligase</fullName>
        <ecNumber evidence="7 8">6.3.2.9</ecNumber>
    </recommendedName>
    <alternativeName>
        <fullName evidence="7">D-glutamic acid-adding enzyme</fullName>
    </alternativeName>
    <alternativeName>
        <fullName evidence="7">UDP-N-acetylmuramoyl-L-alanyl-D-glutamate synthetase</fullName>
    </alternativeName>
</protein>
<dbReference type="InterPro" id="IPR036565">
    <property type="entry name" value="Mur-like_cat_sf"/>
</dbReference>
<dbReference type="InterPro" id="IPR004101">
    <property type="entry name" value="Mur_ligase_C"/>
</dbReference>
<evidence type="ECO:0000256" key="2">
    <source>
        <dbReference type="ARBA" id="ARBA00004752"/>
    </source>
</evidence>
<keyword evidence="7 8" id="KW-0131">Cell cycle</keyword>
<dbReference type="InterPro" id="IPR013221">
    <property type="entry name" value="Mur_ligase_cen"/>
</dbReference>
<feature type="domain" description="Mur ligase central" evidence="10">
    <location>
        <begin position="114"/>
        <end position="285"/>
    </location>
</feature>
<dbReference type="GO" id="GO:0051301">
    <property type="term" value="P:cell division"/>
    <property type="evidence" value="ECO:0007669"/>
    <property type="project" value="UniProtKB-KW"/>
</dbReference>
<keyword evidence="7 8" id="KW-0573">Peptidoglycan synthesis</keyword>
<evidence type="ECO:0000313" key="11">
    <source>
        <dbReference type="EMBL" id="TGN38147.1"/>
    </source>
</evidence>
<dbReference type="Gene3D" id="3.40.1190.10">
    <property type="entry name" value="Mur-like, catalytic domain"/>
    <property type="match status" value="1"/>
</dbReference>
<comment type="pathway">
    <text evidence="2 7 8">Cell wall biogenesis; peptidoglycan biosynthesis.</text>
</comment>
<evidence type="ECO:0000256" key="1">
    <source>
        <dbReference type="ARBA" id="ARBA00004496"/>
    </source>
</evidence>
<gene>
    <name evidence="7" type="primary">murD</name>
    <name evidence="11" type="ORF">E5Q11_16360</name>
</gene>
<dbReference type="GO" id="GO:0071555">
    <property type="term" value="P:cell wall organization"/>
    <property type="evidence" value="ECO:0007669"/>
    <property type="project" value="UniProtKB-KW"/>
</dbReference>
<dbReference type="Pfam" id="PF21799">
    <property type="entry name" value="MurD-like_N"/>
    <property type="match status" value="1"/>
</dbReference>
<evidence type="ECO:0000256" key="7">
    <source>
        <dbReference type="HAMAP-Rule" id="MF_00639"/>
    </source>
</evidence>
<dbReference type="UniPathway" id="UPA00219"/>
<evidence type="ECO:0000259" key="9">
    <source>
        <dbReference type="Pfam" id="PF02875"/>
    </source>
</evidence>
<dbReference type="Gene3D" id="3.90.190.20">
    <property type="entry name" value="Mur ligase, C-terminal domain"/>
    <property type="match status" value="1"/>
</dbReference>
<feature type="domain" description="Mur ligase C-terminal" evidence="9">
    <location>
        <begin position="308"/>
        <end position="423"/>
    </location>
</feature>
<dbReference type="InterPro" id="IPR005762">
    <property type="entry name" value="MurD"/>
</dbReference>
<dbReference type="GO" id="GO:0005524">
    <property type="term" value="F:ATP binding"/>
    <property type="evidence" value="ECO:0007669"/>
    <property type="project" value="UniProtKB-UniRule"/>
</dbReference>
<accession>A0A4Z1BUB2</accession>
<keyword evidence="6 7" id="KW-0067">ATP-binding</keyword>
<dbReference type="EMBL" id="SRPF01000007">
    <property type="protein sequence ID" value="TGN38147.1"/>
    <property type="molecule type" value="Genomic_DNA"/>
</dbReference>
<dbReference type="PANTHER" id="PTHR43692">
    <property type="entry name" value="UDP-N-ACETYLMURAMOYLALANINE--D-GLUTAMATE LIGASE"/>
    <property type="match status" value="1"/>
</dbReference>
<proteinExistence type="inferred from homology"/>
<dbReference type="HAMAP" id="MF_00639">
    <property type="entry name" value="MurD"/>
    <property type="match status" value="1"/>
</dbReference>
<sequence>MGLIASDRRTLVVGLGNTGLSCVRYLCEQGRELAVADNRSEPPGLKELRAQYPDVPVYLGEFDPDTFSGFNELVVSPGVSIAEPAIRAAVDKGALVRGDIDLFAEAADAPIIAITGSNGKTTVTTLVGEMAKAAGRKVAVGGNIGTPALELLGKGAELYVLELSSFQLETTHELNALAATVLNVSDDHMDRYATKMDYFQAKQRIFNGCQNAIVNLDDALSTPMARDSLRFLCFGFHRVNPETFSTRDDEQGTWITFGFDNLLLADEFGLLGRHNISNVMAALALGHAAGLPMDVMLETARNFKGLPHRCEWVRRVNDIDYINDSKGTNVGATAAAIESLVPKNGKIVLIAGGDGKGADFSPLAEPVARHCRSAILIGKDAGRIADALGKFATIVRKDSLADAVATAANTALPGDRVLLSPACASFDMFRDYTDRGDQFRRLVSELAEGAVQ</sequence>
<dbReference type="AlphaFoldDB" id="A0A4Z1BUB2"/>
<comment type="catalytic activity">
    <reaction evidence="7 8">
        <text>UDP-N-acetyl-alpha-D-muramoyl-L-alanine + D-glutamate + ATP = UDP-N-acetyl-alpha-D-muramoyl-L-alanyl-D-glutamate + ADP + phosphate + H(+)</text>
        <dbReference type="Rhea" id="RHEA:16429"/>
        <dbReference type="ChEBI" id="CHEBI:15378"/>
        <dbReference type="ChEBI" id="CHEBI:29986"/>
        <dbReference type="ChEBI" id="CHEBI:30616"/>
        <dbReference type="ChEBI" id="CHEBI:43474"/>
        <dbReference type="ChEBI" id="CHEBI:83898"/>
        <dbReference type="ChEBI" id="CHEBI:83900"/>
        <dbReference type="ChEBI" id="CHEBI:456216"/>
        <dbReference type="EC" id="6.3.2.9"/>
    </reaction>
</comment>
<dbReference type="SUPFAM" id="SSF53244">
    <property type="entry name" value="MurD-like peptide ligases, peptide-binding domain"/>
    <property type="match status" value="1"/>
</dbReference>
<comment type="caution">
    <text evidence="11">The sequence shown here is derived from an EMBL/GenBank/DDBJ whole genome shotgun (WGS) entry which is preliminary data.</text>
</comment>
<keyword evidence="12" id="KW-1185">Reference proteome</keyword>
<dbReference type="Pfam" id="PF02875">
    <property type="entry name" value="Mur_ligase_C"/>
    <property type="match status" value="1"/>
</dbReference>
<evidence type="ECO:0000313" key="12">
    <source>
        <dbReference type="Proteomes" id="UP000298325"/>
    </source>
</evidence>
<reference evidence="11 12" key="1">
    <citation type="submission" date="2019-04" db="EMBL/GenBank/DDBJ databases">
        <authorList>
            <person name="Park S."/>
            <person name="Yoon J.-H."/>
        </authorList>
    </citation>
    <scope>NUCLEOTIDE SEQUENCE [LARGE SCALE GENOMIC DNA]</scope>
    <source>
        <strain evidence="11 12">HJM-18</strain>
    </source>
</reference>
<keyword evidence="7 8" id="KW-0961">Cell wall biogenesis/degradation</keyword>
<keyword evidence="4 7" id="KW-0436">Ligase</keyword>
<dbReference type="Gene3D" id="3.40.50.720">
    <property type="entry name" value="NAD(P)-binding Rossmann-like Domain"/>
    <property type="match status" value="1"/>
</dbReference>
<keyword evidence="7 8" id="KW-0133">Cell shape</keyword>
<dbReference type="SUPFAM" id="SSF53623">
    <property type="entry name" value="MurD-like peptide ligases, catalytic domain"/>
    <property type="match status" value="1"/>
</dbReference>
<dbReference type="GO" id="GO:0008360">
    <property type="term" value="P:regulation of cell shape"/>
    <property type="evidence" value="ECO:0007669"/>
    <property type="project" value="UniProtKB-KW"/>
</dbReference>
<dbReference type="NCBIfam" id="TIGR01087">
    <property type="entry name" value="murD"/>
    <property type="match status" value="1"/>
</dbReference>
<dbReference type="SUPFAM" id="SSF51984">
    <property type="entry name" value="MurCD N-terminal domain"/>
    <property type="match status" value="1"/>
</dbReference>
<keyword evidence="5 7" id="KW-0547">Nucleotide-binding</keyword>
<evidence type="ECO:0000256" key="3">
    <source>
        <dbReference type="ARBA" id="ARBA00022490"/>
    </source>
</evidence>
<dbReference type="OrthoDB" id="9809796at2"/>
<feature type="binding site" evidence="7">
    <location>
        <begin position="116"/>
        <end position="122"/>
    </location>
    <ligand>
        <name>ATP</name>
        <dbReference type="ChEBI" id="CHEBI:30616"/>
    </ligand>
</feature>
<dbReference type="InterPro" id="IPR036615">
    <property type="entry name" value="Mur_ligase_C_dom_sf"/>
</dbReference>
<keyword evidence="7 8" id="KW-0132">Cell division</keyword>
<dbReference type="PANTHER" id="PTHR43692:SF1">
    <property type="entry name" value="UDP-N-ACETYLMURAMOYLALANINE--D-GLUTAMATE LIGASE"/>
    <property type="match status" value="1"/>
</dbReference>
<evidence type="ECO:0000256" key="6">
    <source>
        <dbReference type="ARBA" id="ARBA00022840"/>
    </source>
</evidence>
<evidence type="ECO:0000256" key="8">
    <source>
        <dbReference type="RuleBase" id="RU003664"/>
    </source>
</evidence>
<evidence type="ECO:0000256" key="5">
    <source>
        <dbReference type="ARBA" id="ARBA00022741"/>
    </source>
</evidence>
<evidence type="ECO:0000256" key="4">
    <source>
        <dbReference type="ARBA" id="ARBA00022598"/>
    </source>
</evidence>
<dbReference type="RefSeq" id="WP_135804527.1">
    <property type="nucleotide sequence ID" value="NZ_SRPF01000007.1"/>
</dbReference>